<evidence type="ECO:0000313" key="3">
    <source>
        <dbReference type="Proteomes" id="UP001172673"/>
    </source>
</evidence>
<reference evidence="2" key="1">
    <citation type="submission" date="2022-10" db="EMBL/GenBank/DDBJ databases">
        <title>Culturing micro-colonial fungi from biological soil crusts in the Mojave desert and describing Neophaeococcomyces mojavensis, and introducing the new genera and species Taxawa tesnikishii.</title>
        <authorList>
            <person name="Kurbessoian T."/>
            <person name="Stajich J.E."/>
        </authorList>
    </citation>
    <scope>NUCLEOTIDE SEQUENCE</scope>
    <source>
        <strain evidence="2">TK_41</strain>
    </source>
</reference>
<name>A0AA39CRJ8_9EURO</name>
<feature type="compositionally biased region" description="Basic and acidic residues" evidence="1">
    <location>
        <begin position="143"/>
        <end position="157"/>
    </location>
</feature>
<feature type="region of interest" description="Disordered" evidence="1">
    <location>
        <begin position="113"/>
        <end position="157"/>
    </location>
</feature>
<evidence type="ECO:0000313" key="2">
    <source>
        <dbReference type="EMBL" id="KAJ9617303.1"/>
    </source>
</evidence>
<protein>
    <submittedName>
        <fullName evidence="2">Uncharacterized protein</fullName>
    </submittedName>
</protein>
<dbReference type="AlphaFoldDB" id="A0AA39CRJ8"/>
<keyword evidence="3" id="KW-1185">Reference proteome</keyword>
<gene>
    <name evidence="2" type="ORF">H2200_001024</name>
</gene>
<proteinExistence type="predicted"/>
<feature type="compositionally biased region" description="Polar residues" evidence="1">
    <location>
        <begin position="121"/>
        <end position="130"/>
    </location>
</feature>
<accession>A0AA39CRJ8</accession>
<dbReference type="Proteomes" id="UP001172673">
    <property type="component" value="Unassembled WGS sequence"/>
</dbReference>
<sequence>MAADDPEAQNNIGVKIGIVTSLSTTNHGREFGDKVEKCTTAFETKFLQLRSDLNTALVHAQHRYGVLLFLNHKDALDRLHRIYRQYMLGQLTMDQVRSSVVQHDEAQKLCKAHPDDEFPYSQESETTTSVRAPRSLRTPGQIERPKSSQEHSPSSRENYEAWLHQMAAVVVTCRKNAGGKKKQSGKGFLLSNAMKDMV</sequence>
<organism evidence="2 3">
    <name type="scientific">Cladophialophora chaetospira</name>
    <dbReference type="NCBI Taxonomy" id="386627"/>
    <lineage>
        <taxon>Eukaryota</taxon>
        <taxon>Fungi</taxon>
        <taxon>Dikarya</taxon>
        <taxon>Ascomycota</taxon>
        <taxon>Pezizomycotina</taxon>
        <taxon>Eurotiomycetes</taxon>
        <taxon>Chaetothyriomycetidae</taxon>
        <taxon>Chaetothyriales</taxon>
        <taxon>Herpotrichiellaceae</taxon>
        <taxon>Cladophialophora</taxon>
    </lineage>
</organism>
<dbReference type="EMBL" id="JAPDRK010000001">
    <property type="protein sequence ID" value="KAJ9617303.1"/>
    <property type="molecule type" value="Genomic_DNA"/>
</dbReference>
<comment type="caution">
    <text evidence="2">The sequence shown here is derived from an EMBL/GenBank/DDBJ whole genome shotgun (WGS) entry which is preliminary data.</text>
</comment>
<evidence type="ECO:0000256" key="1">
    <source>
        <dbReference type="SAM" id="MobiDB-lite"/>
    </source>
</evidence>